<name>V4JWQ7_EUTSA</name>
<dbReference type="GO" id="GO:0005634">
    <property type="term" value="C:nucleus"/>
    <property type="evidence" value="ECO:0007669"/>
    <property type="project" value="UniProtKB-UniRule"/>
</dbReference>
<feature type="DNA-binding region" description="HMG box" evidence="1">
    <location>
        <begin position="221"/>
        <end position="288"/>
    </location>
</feature>
<evidence type="ECO:0000313" key="5">
    <source>
        <dbReference type="Proteomes" id="UP000030689"/>
    </source>
</evidence>
<dbReference type="EMBL" id="KI517809">
    <property type="protein sequence ID" value="ESQ29900.1"/>
    <property type="molecule type" value="Genomic_DNA"/>
</dbReference>
<dbReference type="InterPro" id="IPR001606">
    <property type="entry name" value="ARID_dom"/>
</dbReference>
<reference evidence="4 5" key="1">
    <citation type="journal article" date="2013" name="Front. Plant Sci.">
        <title>The Reference Genome of the Halophytic Plant Eutrema salsugineum.</title>
        <authorList>
            <person name="Yang R."/>
            <person name="Jarvis D.E."/>
            <person name="Chen H."/>
            <person name="Beilstein M.A."/>
            <person name="Grimwood J."/>
            <person name="Jenkins J."/>
            <person name="Shu S."/>
            <person name="Prochnik S."/>
            <person name="Xin M."/>
            <person name="Ma C."/>
            <person name="Schmutz J."/>
            <person name="Wing R.A."/>
            <person name="Mitchell-Olds T."/>
            <person name="Schumaker K.S."/>
            <person name="Wang X."/>
        </authorList>
    </citation>
    <scope>NUCLEOTIDE SEQUENCE [LARGE SCALE GENOMIC DNA]</scope>
</reference>
<evidence type="ECO:0000259" key="3">
    <source>
        <dbReference type="PROSITE" id="PS51011"/>
    </source>
</evidence>
<dbReference type="OMA" id="KCKEVIG"/>
<dbReference type="AlphaFoldDB" id="V4JWQ7"/>
<dbReference type="InterPro" id="IPR036431">
    <property type="entry name" value="ARID_dom_sf"/>
</dbReference>
<evidence type="ECO:0008006" key="6">
    <source>
        <dbReference type="Google" id="ProtNLM"/>
    </source>
</evidence>
<keyword evidence="1" id="KW-0238">DNA-binding</keyword>
<feature type="domain" description="HMG box" evidence="2">
    <location>
        <begin position="221"/>
        <end position="288"/>
    </location>
</feature>
<feature type="domain" description="ARID" evidence="3">
    <location>
        <begin position="40"/>
        <end position="129"/>
    </location>
</feature>
<dbReference type="SMART" id="SM01014">
    <property type="entry name" value="ARID"/>
    <property type="match status" value="1"/>
</dbReference>
<dbReference type="STRING" id="72664.V4JWQ7"/>
<dbReference type="Gene3D" id="1.10.30.10">
    <property type="entry name" value="High mobility group box domain"/>
    <property type="match status" value="1"/>
</dbReference>
<dbReference type="SUPFAM" id="SSF47095">
    <property type="entry name" value="HMG-box"/>
    <property type="match status" value="1"/>
</dbReference>
<dbReference type="PANTHER" id="PTHR46691:SF6">
    <property type="entry name" value="HIGH MOBILITY GROUP B PROTEIN 10-RELATED"/>
    <property type="match status" value="1"/>
</dbReference>
<keyword evidence="5" id="KW-1185">Reference proteome</keyword>
<dbReference type="eggNOG" id="KOG0381">
    <property type="taxonomic scope" value="Eukaryota"/>
</dbReference>
<dbReference type="CDD" id="cd16872">
    <property type="entry name" value="ARID_HMGB9-like"/>
    <property type="match status" value="1"/>
</dbReference>
<dbReference type="eggNOG" id="KOG2744">
    <property type="taxonomic scope" value="Eukaryota"/>
</dbReference>
<dbReference type="InterPro" id="IPR009071">
    <property type="entry name" value="HMG_box_dom"/>
</dbReference>
<dbReference type="Pfam" id="PF01388">
    <property type="entry name" value="ARID"/>
    <property type="match status" value="1"/>
</dbReference>
<proteinExistence type="predicted"/>
<dbReference type="InterPro" id="IPR036910">
    <property type="entry name" value="HMG_box_dom_sf"/>
</dbReference>
<keyword evidence="1" id="KW-0539">Nucleus</keyword>
<dbReference type="InterPro" id="IPR045303">
    <property type="entry name" value="ARID_HMGB9-like"/>
</dbReference>
<organism evidence="4 5">
    <name type="scientific">Eutrema salsugineum</name>
    <name type="common">Saltwater cress</name>
    <name type="synonym">Sisymbrium salsugineum</name>
    <dbReference type="NCBI Taxonomy" id="72664"/>
    <lineage>
        <taxon>Eukaryota</taxon>
        <taxon>Viridiplantae</taxon>
        <taxon>Streptophyta</taxon>
        <taxon>Embryophyta</taxon>
        <taxon>Tracheophyta</taxon>
        <taxon>Spermatophyta</taxon>
        <taxon>Magnoliopsida</taxon>
        <taxon>eudicotyledons</taxon>
        <taxon>Gunneridae</taxon>
        <taxon>Pentapetalae</taxon>
        <taxon>rosids</taxon>
        <taxon>malvids</taxon>
        <taxon>Brassicales</taxon>
        <taxon>Brassicaceae</taxon>
        <taxon>Eutremeae</taxon>
        <taxon>Eutrema</taxon>
    </lineage>
</organism>
<dbReference type="Proteomes" id="UP000030689">
    <property type="component" value="Unassembled WGS sequence"/>
</dbReference>
<dbReference type="SMART" id="SM00501">
    <property type="entry name" value="BRIGHT"/>
    <property type="match status" value="1"/>
</dbReference>
<dbReference type="Gramene" id="ESQ29900">
    <property type="protein sequence ID" value="ESQ29900"/>
    <property type="gene ID" value="EUTSA_v10011675mg"/>
</dbReference>
<evidence type="ECO:0000259" key="2">
    <source>
        <dbReference type="PROSITE" id="PS50118"/>
    </source>
</evidence>
<dbReference type="CDD" id="cd22009">
    <property type="entry name" value="HMG-box_AtHMGB9-like"/>
    <property type="match status" value="1"/>
</dbReference>
<dbReference type="OrthoDB" id="1919336at2759"/>
<dbReference type="PANTHER" id="PTHR46691">
    <property type="entry name" value="HIGH MOBILITY GROUP B PROTEIN 9"/>
    <property type="match status" value="1"/>
</dbReference>
<dbReference type="Gene3D" id="1.10.150.60">
    <property type="entry name" value="ARID DNA-binding domain"/>
    <property type="match status" value="1"/>
</dbReference>
<protein>
    <recommendedName>
        <fullName evidence="6">HMG box domain-containing protein</fullName>
    </recommendedName>
</protein>
<dbReference type="GO" id="GO:0003677">
    <property type="term" value="F:DNA binding"/>
    <property type="evidence" value="ECO:0007669"/>
    <property type="project" value="UniProtKB-UniRule"/>
</dbReference>
<gene>
    <name evidence="4" type="ORF">EUTSA_v10011675mg</name>
</gene>
<dbReference type="SUPFAM" id="SSF46774">
    <property type="entry name" value="ARID-like"/>
    <property type="match status" value="1"/>
</dbReference>
<dbReference type="SMART" id="SM00398">
    <property type="entry name" value="HMG"/>
    <property type="match status" value="1"/>
</dbReference>
<dbReference type="PROSITE" id="PS51011">
    <property type="entry name" value="ARID"/>
    <property type="match status" value="1"/>
</dbReference>
<evidence type="ECO:0000313" key="4">
    <source>
        <dbReference type="EMBL" id="ESQ29900.1"/>
    </source>
</evidence>
<evidence type="ECO:0000256" key="1">
    <source>
        <dbReference type="PROSITE-ProRule" id="PRU00267"/>
    </source>
</evidence>
<dbReference type="Pfam" id="PF00505">
    <property type="entry name" value="HMG_box"/>
    <property type="match status" value="1"/>
</dbReference>
<dbReference type="PROSITE" id="PS50118">
    <property type="entry name" value="HMG_BOX_2"/>
    <property type="match status" value="1"/>
</dbReference>
<sequence length="313" mass="36107">MSTEISQHSQFQLVPAYGSSSSDSKSIDVSSPAATYEDLVRNSDLFWDKLRDFLGYSDRTLKIPIVGGNRLDLHRLFVEVTSRGGIEQVIKDRKCKEVIGTFNFKMTNAAFVLKKYYLKMLFEFEHVYFFQEPISSFSAREEAVKRLVEKSAHHDKDTEELQPGCPVNGIIDGKFKDGYFVTMKMGSEELKGVLYHIPETCVETRRRKKKSKSSQMDSRRPKFHRSGYNFFFSEQYKRLKHEYAGRERFLIKEIGNLWSNLSESDRKVYQDKGLEDVERYRTEMSEYKSFIESCAAESAAATDAAENVAEPGL</sequence>
<dbReference type="KEGG" id="eus:EUTSA_v10011675mg"/>
<accession>V4JWQ7</accession>